<name>A0ABT4QEW9_9BACL</name>
<protein>
    <submittedName>
        <fullName evidence="6">ABC transporter substrate-binding protein</fullName>
    </submittedName>
</protein>
<evidence type="ECO:0000313" key="7">
    <source>
        <dbReference type="Proteomes" id="UP001527882"/>
    </source>
</evidence>
<keyword evidence="4 5" id="KW-0732">Signal</keyword>
<sequence>MIRKSLFAILALSFVSACSSSGIPSGTPGGAGETKKAPVELTVYYQYAADWNESDFNKVFAEPIKKKYPHITLKYLVGGKGQNIPELITAGQKIDILFTSIGQTSSQLLDNGLQYDITPLIKKNNYDLSKLDATMVDAAKKLAKNNGIYGLPVFVPPTSIYYNKDLFDKFGVPYPKDGMTWDELYELSKKLTRTDAGVQYWGLGSSHGHLVLMNQLSLPIVDSATNKTTFNTDDKWKTWIDNLMRFYRIQNGPLPDKLSEPHERNRFFKDRTVAMFLSVTALHSQTEIGDMNWDLASFPVFSGNKVGPQAYPTYFYVTSMSDLKDDAFDVISYLTSEEFQTARAKEGTLLPTLSNHKVREQFGQDNPMYKGKNVKALQPDQYAAPGSVNPYNKMAADDLGSGMKDMLLKGKDMNTMLRDVTEGSNKKIEQAESAKK</sequence>
<dbReference type="EMBL" id="JAQAGZ010000017">
    <property type="protein sequence ID" value="MCZ8515424.1"/>
    <property type="molecule type" value="Genomic_DNA"/>
</dbReference>
<comment type="subcellular location">
    <subcellularLocation>
        <location evidence="1">Cell envelope</location>
    </subcellularLocation>
</comment>
<evidence type="ECO:0000256" key="1">
    <source>
        <dbReference type="ARBA" id="ARBA00004196"/>
    </source>
</evidence>
<gene>
    <name evidence="6" type="ORF">O9H85_24055</name>
</gene>
<evidence type="ECO:0000256" key="4">
    <source>
        <dbReference type="ARBA" id="ARBA00022729"/>
    </source>
</evidence>
<feature type="signal peptide" evidence="5">
    <location>
        <begin position="1"/>
        <end position="19"/>
    </location>
</feature>
<keyword evidence="3" id="KW-0813">Transport</keyword>
<evidence type="ECO:0000313" key="6">
    <source>
        <dbReference type="EMBL" id="MCZ8515424.1"/>
    </source>
</evidence>
<dbReference type="InterPro" id="IPR050490">
    <property type="entry name" value="Bact_solute-bd_prot1"/>
</dbReference>
<dbReference type="Proteomes" id="UP001527882">
    <property type="component" value="Unassembled WGS sequence"/>
</dbReference>
<dbReference type="PROSITE" id="PS51257">
    <property type="entry name" value="PROKAR_LIPOPROTEIN"/>
    <property type="match status" value="1"/>
</dbReference>
<reference evidence="6 7" key="1">
    <citation type="submission" date="2022-12" db="EMBL/GenBank/DDBJ databases">
        <title>Draft genome sequence of Paenibacillus sp. dW9.</title>
        <authorList>
            <person name="Choi E.-W."/>
            <person name="Kim D.-U."/>
        </authorList>
    </citation>
    <scope>NUCLEOTIDE SEQUENCE [LARGE SCALE GENOMIC DNA]</scope>
    <source>
        <strain evidence="7">dW9</strain>
    </source>
</reference>
<accession>A0ABT4QEW9</accession>
<dbReference type="PANTHER" id="PTHR43649">
    <property type="entry name" value="ARABINOSE-BINDING PROTEIN-RELATED"/>
    <property type="match status" value="1"/>
</dbReference>
<comment type="caution">
    <text evidence="6">The sequence shown here is derived from an EMBL/GenBank/DDBJ whole genome shotgun (WGS) entry which is preliminary data.</text>
</comment>
<feature type="chain" id="PRO_5045996975" evidence="5">
    <location>
        <begin position="20"/>
        <end position="436"/>
    </location>
</feature>
<dbReference type="Pfam" id="PF01547">
    <property type="entry name" value="SBP_bac_1"/>
    <property type="match status" value="1"/>
</dbReference>
<dbReference type="Gene3D" id="3.40.190.10">
    <property type="entry name" value="Periplasmic binding protein-like II"/>
    <property type="match status" value="1"/>
</dbReference>
<keyword evidence="7" id="KW-1185">Reference proteome</keyword>
<comment type="similarity">
    <text evidence="2">Belongs to the bacterial solute-binding protein 1 family.</text>
</comment>
<dbReference type="SUPFAM" id="SSF53850">
    <property type="entry name" value="Periplasmic binding protein-like II"/>
    <property type="match status" value="1"/>
</dbReference>
<evidence type="ECO:0000256" key="3">
    <source>
        <dbReference type="ARBA" id="ARBA00022448"/>
    </source>
</evidence>
<evidence type="ECO:0000256" key="2">
    <source>
        <dbReference type="ARBA" id="ARBA00008520"/>
    </source>
</evidence>
<dbReference type="InterPro" id="IPR006059">
    <property type="entry name" value="SBP"/>
</dbReference>
<dbReference type="PANTHER" id="PTHR43649:SF31">
    <property type="entry name" value="SN-GLYCEROL-3-PHOSPHATE-BINDING PERIPLASMIC PROTEIN UGPB"/>
    <property type="match status" value="1"/>
</dbReference>
<evidence type="ECO:0000256" key="5">
    <source>
        <dbReference type="SAM" id="SignalP"/>
    </source>
</evidence>
<organism evidence="6 7">
    <name type="scientific">Paenibacillus gyeongsangnamensis</name>
    <dbReference type="NCBI Taxonomy" id="3388067"/>
    <lineage>
        <taxon>Bacteria</taxon>
        <taxon>Bacillati</taxon>
        <taxon>Bacillota</taxon>
        <taxon>Bacilli</taxon>
        <taxon>Bacillales</taxon>
        <taxon>Paenibacillaceae</taxon>
        <taxon>Paenibacillus</taxon>
    </lineage>
</organism>
<dbReference type="RefSeq" id="WP_269883950.1">
    <property type="nucleotide sequence ID" value="NZ_JAQAGZ010000017.1"/>
</dbReference>
<proteinExistence type="inferred from homology"/>